<evidence type="ECO:0000313" key="1">
    <source>
        <dbReference type="EMBL" id="SVC28454.1"/>
    </source>
</evidence>
<accession>A0A382KUJ2</accession>
<reference evidence="1" key="1">
    <citation type="submission" date="2018-05" db="EMBL/GenBank/DDBJ databases">
        <authorList>
            <person name="Lanie J.A."/>
            <person name="Ng W.-L."/>
            <person name="Kazmierczak K.M."/>
            <person name="Andrzejewski T.M."/>
            <person name="Davidsen T.M."/>
            <person name="Wayne K.J."/>
            <person name="Tettelin H."/>
            <person name="Glass J.I."/>
            <person name="Rusch D."/>
            <person name="Podicherti R."/>
            <person name="Tsui H.-C.T."/>
            <person name="Winkler M.E."/>
        </authorList>
    </citation>
    <scope>NUCLEOTIDE SEQUENCE</scope>
</reference>
<dbReference type="AlphaFoldDB" id="A0A382KUJ2"/>
<sequence length="109" mass="12417">MHKLAVEQGRYCSEHGKKENLYPITMWTAGRGIARVCRIKTAPPFENDVEIIPIHMSCVECGLYLGNIEEEHADVLGQMCLECFTEQTGQEHYWYSHHSPSCKKGVCNC</sequence>
<proteinExistence type="predicted"/>
<gene>
    <name evidence="1" type="ORF">METZ01_LOCUS281308</name>
</gene>
<dbReference type="EMBL" id="UINC01083090">
    <property type="protein sequence ID" value="SVC28454.1"/>
    <property type="molecule type" value="Genomic_DNA"/>
</dbReference>
<organism evidence="1">
    <name type="scientific">marine metagenome</name>
    <dbReference type="NCBI Taxonomy" id="408172"/>
    <lineage>
        <taxon>unclassified sequences</taxon>
        <taxon>metagenomes</taxon>
        <taxon>ecological metagenomes</taxon>
    </lineage>
</organism>
<protein>
    <submittedName>
        <fullName evidence="1">Uncharacterized protein</fullName>
    </submittedName>
</protein>
<name>A0A382KUJ2_9ZZZZ</name>